<dbReference type="SUPFAM" id="SSF51338">
    <property type="entry name" value="Composite domain of metallo-dependent hydrolases"/>
    <property type="match status" value="1"/>
</dbReference>
<keyword evidence="6" id="KW-0862">Zinc</keyword>
<keyword evidence="5 6" id="KW-0665">Pyrimidine biosynthesis</keyword>
<dbReference type="InterPro" id="IPR011059">
    <property type="entry name" value="Metal-dep_hydrolase_composite"/>
</dbReference>
<feature type="binding site" evidence="6">
    <location>
        <position position="256"/>
    </location>
    <ligand>
        <name>substrate</name>
    </ligand>
</feature>
<dbReference type="PANTHER" id="PTHR43668:SF2">
    <property type="entry name" value="ALLANTOINASE"/>
    <property type="match status" value="1"/>
</dbReference>
<evidence type="ECO:0000256" key="3">
    <source>
        <dbReference type="ARBA" id="ARBA00022723"/>
    </source>
</evidence>
<dbReference type="InterPro" id="IPR002195">
    <property type="entry name" value="Dihydroorotase_CS"/>
</dbReference>
<comment type="caution">
    <text evidence="8">The sequence shown here is derived from an EMBL/GenBank/DDBJ whole genome shotgun (WGS) entry which is preliminary data.</text>
</comment>
<comment type="catalytic activity">
    <reaction evidence="6">
        <text>(S)-dihydroorotate + H2O = N-carbamoyl-L-aspartate + H(+)</text>
        <dbReference type="Rhea" id="RHEA:24296"/>
        <dbReference type="ChEBI" id="CHEBI:15377"/>
        <dbReference type="ChEBI" id="CHEBI:15378"/>
        <dbReference type="ChEBI" id="CHEBI:30864"/>
        <dbReference type="ChEBI" id="CHEBI:32814"/>
        <dbReference type="EC" id="3.5.2.3"/>
    </reaction>
</comment>
<dbReference type="GO" id="GO:0006145">
    <property type="term" value="P:purine nucleobase catabolic process"/>
    <property type="evidence" value="ECO:0007669"/>
    <property type="project" value="TreeGrafter"/>
</dbReference>
<dbReference type="EMBL" id="JABAGD010000012">
    <property type="protein sequence ID" value="NMF04741.1"/>
    <property type="molecule type" value="Genomic_DNA"/>
</dbReference>
<feature type="binding site" evidence="6">
    <location>
        <begin position="60"/>
        <end position="62"/>
    </location>
    <ligand>
        <name>substrate</name>
    </ligand>
</feature>
<dbReference type="GO" id="GO:0008270">
    <property type="term" value="F:zinc ion binding"/>
    <property type="evidence" value="ECO:0007669"/>
    <property type="project" value="UniProtKB-UniRule"/>
</dbReference>
<dbReference type="UniPathway" id="UPA00070">
    <property type="reaction ID" value="UER00117"/>
</dbReference>
<organism evidence="8 9">
    <name type="scientific">Clostridium beijerinckii</name>
    <name type="common">Clostridium MP</name>
    <dbReference type="NCBI Taxonomy" id="1520"/>
    <lineage>
        <taxon>Bacteria</taxon>
        <taxon>Bacillati</taxon>
        <taxon>Bacillota</taxon>
        <taxon>Clostridia</taxon>
        <taxon>Eubacteriales</taxon>
        <taxon>Clostridiaceae</taxon>
        <taxon>Clostridium</taxon>
    </lineage>
</organism>
<dbReference type="CDD" id="cd01317">
    <property type="entry name" value="DHOase_IIa"/>
    <property type="match status" value="1"/>
</dbReference>
<comment type="similarity">
    <text evidence="2 6">Belongs to the metallo-dependent hydrolases superfamily. DHOase family. Class I DHOase subfamily.</text>
</comment>
<evidence type="ECO:0000256" key="5">
    <source>
        <dbReference type="ARBA" id="ARBA00022975"/>
    </source>
</evidence>
<dbReference type="InterPro" id="IPR032466">
    <property type="entry name" value="Metal_Hydrolase"/>
</dbReference>
<feature type="binding site" evidence="6">
    <location>
        <position position="151"/>
    </location>
    <ligand>
        <name>Zn(2+)</name>
        <dbReference type="ChEBI" id="CHEBI:29105"/>
        <label>2</label>
    </ligand>
</feature>
<reference evidence="8 9" key="1">
    <citation type="submission" date="2020-04" db="EMBL/GenBank/DDBJ databases">
        <authorList>
            <person name="Hitch T.C.A."/>
            <person name="Wylensek D."/>
            <person name="Clavel T."/>
        </authorList>
    </citation>
    <scope>NUCLEOTIDE SEQUENCE [LARGE SCALE GENOMIC DNA]</scope>
    <source>
        <strain evidence="8 9">WB01_NA02</strain>
    </source>
</reference>
<keyword evidence="3 6" id="KW-0479">Metal-binding</keyword>
<evidence type="ECO:0000313" key="9">
    <source>
        <dbReference type="Proteomes" id="UP000587880"/>
    </source>
</evidence>
<dbReference type="GO" id="GO:0004151">
    <property type="term" value="F:dihydroorotase activity"/>
    <property type="evidence" value="ECO:0007669"/>
    <property type="project" value="UniProtKB-UniRule"/>
</dbReference>
<dbReference type="GO" id="GO:0044205">
    <property type="term" value="P:'de novo' UMP biosynthetic process"/>
    <property type="evidence" value="ECO:0007669"/>
    <property type="project" value="UniProtKB-UniRule"/>
</dbReference>
<feature type="binding site" evidence="6">
    <location>
        <position position="283"/>
    </location>
    <ligand>
        <name>Zn(2+)</name>
        <dbReference type="ChEBI" id="CHEBI:29105"/>
        <label>1</label>
    </ligand>
</feature>
<evidence type="ECO:0000256" key="2">
    <source>
        <dbReference type="ARBA" id="ARBA00010286"/>
    </source>
</evidence>
<evidence type="ECO:0000256" key="6">
    <source>
        <dbReference type="HAMAP-Rule" id="MF_00220"/>
    </source>
</evidence>
<comment type="function">
    <text evidence="1 6">Catalyzes the reversible cyclization of carbamoyl aspartate to dihydroorotate.</text>
</comment>
<proteinExistence type="inferred from homology"/>
<keyword evidence="4 6" id="KW-0378">Hydrolase</keyword>
<dbReference type="InterPro" id="IPR004722">
    <property type="entry name" value="DHOase"/>
</dbReference>
<feature type="domain" description="Amidohydrolase-related" evidence="7">
    <location>
        <begin position="49"/>
        <end position="394"/>
    </location>
</feature>
<evidence type="ECO:0000256" key="4">
    <source>
        <dbReference type="ARBA" id="ARBA00022801"/>
    </source>
</evidence>
<feature type="binding site" evidence="6">
    <location>
        <position position="60"/>
    </location>
    <ligand>
        <name>Zn(2+)</name>
        <dbReference type="ChEBI" id="CHEBI:29105"/>
        <label>1</label>
    </ligand>
</feature>
<dbReference type="Proteomes" id="UP000587880">
    <property type="component" value="Unassembled WGS sequence"/>
</dbReference>
<dbReference type="PANTHER" id="PTHR43668">
    <property type="entry name" value="ALLANTOINASE"/>
    <property type="match status" value="1"/>
</dbReference>
<dbReference type="Gene3D" id="3.20.20.140">
    <property type="entry name" value="Metal-dependent hydrolases"/>
    <property type="match status" value="1"/>
</dbReference>
<dbReference type="AlphaFoldDB" id="A0A7X9XPA0"/>
<dbReference type="GO" id="GO:0004038">
    <property type="term" value="F:allantoinase activity"/>
    <property type="evidence" value="ECO:0007669"/>
    <property type="project" value="TreeGrafter"/>
</dbReference>
<protein>
    <recommendedName>
        <fullName evidence="6">Dihydroorotase</fullName>
        <shortName evidence="6">DHOase</shortName>
        <ecNumber evidence="6">3.5.2.3</ecNumber>
    </recommendedName>
</protein>
<comment type="pathway">
    <text evidence="6">Pyrimidine metabolism; UMP biosynthesis via de novo pathway; (S)-dihydroorotate from bicarbonate: step 3/3.</text>
</comment>
<feature type="binding site" evidence="6">
    <location>
        <position position="215"/>
    </location>
    <ligand>
        <name>Zn(2+)</name>
        <dbReference type="ChEBI" id="CHEBI:29105"/>
        <label>2</label>
    </ligand>
</feature>
<dbReference type="NCBIfam" id="TIGR00857">
    <property type="entry name" value="pyrC_multi"/>
    <property type="match status" value="1"/>
</dbReference>
<evidence type="ECO:0000259" key="7">
    <source>
        <dbReference type="Pfam" id="PF01979"/>
    </source>
</evidence>
<feature type="binding site" evidence="6">
    <location>
        <position position="178"/>
    </location>
    <ligand>
        <name>Zn(2+)</name>
        <dbReference type="ChEBI" id="CHEBI:29105"/>
        <label>2</label>
    </ligand>
</feature>
<accession>A0A7X9XPA0</accession>
<dbReference type="PROSITE" id="PS00483">
    <property type="entry name" value="DIHYDROOROTASE_2"/>
    <property type="match status" value="1"/>
</dbReference>
<dbReference type="InterPro" id="IPR006680">
    <property type="entry name" value="Amidohydro-rel"/>
</dbReference>
<dbReference type="SUPFAM" id="SSF51556">
    <property type="entry name" value="Metallo-dependent hydrolases"/>
    <property type="match status" value="1"/>
</dbReference>
<gene>
    <name evidence="6" type="primary">pyrC</name>
    <name evidence="8" type="ORF">HF849_08240</name>
</gene>
<feature type="binding site" evidence="6">
    <location>
        <position position="92"/>
    </location>
    <ligand>
        <name>substrate</name>
    </ligand>
</feature>
<name>A0A7X9XPA0_CLOBE</name>
<evidence type="ECO:0000256" key="1">
    <source>
        <dbReference type="ARBA" id="ARBA00002368"/>
    </source>
</evidence>
<evidence type="ECO:0000313" key="8">
    <source>
        <dbReference type="EMBL" id="NMF04741.1"/>
    </source>
</evidence>
<dbReference type="GO" id="GO:0005737">
    <property type="term" value="C:cytoplasm"/>
    <property type="evidence" value="ECO:0007669"/>
    <property type="project" value="TreeGrafter"/>
</dbReference>
<comment type="cofactor">
    <cofactor evidence="6">
        <name>Zn(2+)</name>
        <dbReference type="ChEBI" id="CHEBI:29105"/>
    </cofactor>
    <text evidence="6">Binds 2 Zn(2+) ions per subunit.</text>
</comment>
<feature type="binding site" evidence="6">
    <location>
        <position position="287"/>
    </location>
    <ligand>
        <name>substrate</name>
    </ligand>
</feature>
<feature type="binding site" evidence="6">
    <location>
        <begin position="297"/>
        <end position="298"/>
    </location>
    <ligand>
        <name>substrate</name>
    </ligand>
</feature>
<feature type="active site" evidence="6">
    <location>
        <position position="283"/>
    </location>
</feature>
<feature type="binding site" evidence="6">
    <location>
        <position position="58"/>
    </location>
    <ligand>
        <name>Zn(2+)</name>
        <dbReference type="ChEBI" id="CHEBI:29105"/>
        <label>1</label>
    </ligand>
</feature>
<dbReference type="EC" id="3.5.2.3" evidence="6"/>
<dbReference type="HAMAP" id="MF_00220_B">
    <property type="entry name" value="PyrC_classI_B"/>
    <property type="match status" value="1"/>
</dbReference>
<sequence>MELLIKNARIVDVTQDFIGDIYIKDGIIEEIGQKIFKKDVETIDCEGKILMPSFIDTHAHFRDPGLTWKEDIETGSRAALKGGYTGVCLMANTNPICSSKKVLEYVRNKAKEINLIDIHQCLSVTKDFDGVTLTHLEELAGDKEIKAISDDGVGISNSNAMLEAMEIAKKNNWVIMSHAESPEFSKVDMRIAENMMTIRDVELAKLSKARLHMCHVSTKEAIKCIIDGKVSGANITLEVTPHHIGLTRDIKDYRVNPPIREKEDVEAIINAIKLGMVDTIGTDHAPHTAEEKMKGSPGMVGIETAFSICYTKLVKENNISLNKLSELMSYNPAKLLGMNKGKISIGVEGDLVLVDIDKCLKVNPEEFASKGRNTPFTGMEFYGEILMTIKGGEIKYTHIKCAQSAIKNISH</sequence>
<dbReference type="RefSeq" id="WP_168981674.1">
    <property type="nucleotide sequence ID" value="NZ_JABAGD010000012.1"/>
</dbReference>
<dbReference type="InterPro" id="IPR050138">
    <property type="entry name" value="DHOase/Allantoinase_Hydrolase"/>
</dbReference>
<feature type="binding site" evidence="6">
    <location>
        <position position="151"/>
    </location>
    <ligand>
        <name>Zn(2+)</name>
        <dbReference type="ChEBI" id="CHEBI:29105"/>
        <label>1</label>
    </ligand>
</feature>
<dbReference type="Pfam" id="PF01979">
    <property type="entry name" value="Amidohydro_1"/>
    <property type="match status" value="1"/>
</dbReference>